<keyword evidence="8" id="KW-1185">Reference proteome</keyword>
<feature type="chain" id="PRO_5046910207" evidence="5">
    <location>
        <begin position="22"/>
        <end position="138"/>
    </location>
</feature>
<evidence type="ECO:0000313" key="7">
    <source>
        <dbReference type="EMBL" id="MFC4308483.1"/>
    </source>
</evidence>
<proteinExistence type="predicted"/>
<evidence type="ECO:0000259" key="6">
    <source>
        <dbReference type="PROSITE" id="PS51007"/>
    </source>
</evidence>
<dbReference type="InterPro" id="IPR009056">
    <property type="entry name" value="Cyt_c-like_dom"/>
</dbReference>
<keyword evidence="5" id="KW-0732">Signal</keyword>
<sequence>MRTASLVCTVALLSWNATAGAADYVAMSGQELYGRFCASCHGLTGRGDGPVAGSFKVEVPDLTLIARRAQGSYPRDRIEKIIDGRFIVGAHGSRTMPVWGEDLSRLELGNPDAERATRVIIGRLADYVWLLQKPAAKN</sequence>
<evidence type="ECO:0000256" key="4">
    <source>
        <dbReference type="PROSITE-ProRule" id="PRU00433"/>
    </source>
</evidence>
<dbReference type="SUPFAM" id="SSF46626">
    <property type="entry name" value="Cytochrome c"/>
    <property type="match status" value="1"/>
</dbReference>
<dbReference type="EMBL" id="JBHSDU010000002">
    <property type="protein sequence ID" value="MFC4308483.1"/>
    <property type="molecule type" value="Genomic_DNA"/>
</dbReference>
<dbReference type="Gene3D" id="1.10.760.10">
    <property type="entry name" value="Cytochrome c-like domain"/>
    <property type="match status" value="1"/>
</dbReference>
<evidence type="ECO:0000256" key="3">
    <source>
        <dbReference type="ARBA" id="ARBA00023004"/>
    </source>
</evidence>
<feature type="signal peptide" evidence="5">
    <location>
        <begin position="1"/>
        <end position="21"/>
    </location>
</feature>
<reference evidence="8" key="1">
    <citation type="journal article" date="2019" name="Int. J. Syst. Evol. Microbiol.">
        <title>The Global Catalogue of Microorganisms (GCM) 10K type strain sequencing project: providing services to taxonomists for standard genome sequencing and annotation.</title>
        <authorList>
            <consortium name="The Broad Institute Genomics Platform"/>
            <consortium name="The Broad Institute Genome Sequencing Center for Infectious Disease"/>
            <person name="Wu L."/>
            <person name="Ma J."/>
        </authorList>
    </citation>
    <scope>NUCLEOTIDE SEQUENCE [LARGE SCALE GENOMIC DNA]</scope>
    <source>
        <strain evidence="8">CGMCC 1.10759</strain>
    </source>
</reference>
<gene>
    <name evidence="7" type="ORF">ACFPN2_05255</name>
</gene>
<organism evidence="7 8">
    <name type="scientific">Steroidobacter flavus</name>
    <dbReference type="NCBI Taxonomy" id="1842136"/>
    <lineage>
        <taxon>Bacteria</taxon>
        <taxon>Pseudomonadati</taxon>
        <taxon>Pseudomonadota</taxon>
        <taxon>Gammaproteobacteria</taxon>
        <taxon>Steroidobacterales</taxon>
        <taxon>Steroidobacteraceae</taxon>
        <taxon>Steroidobacter</taxon>
    </lineage>
</organism>
<evidence type="ECO:0000256" key="1">
    <source>
        <dbReference type="ARBA" id="ARBA00022617"/>
    </source>
</evidence>
<keyword evidence="3 4" id="KW-0408">Iron</keyword>
<dbReference type="RefSeq" id="WP_380595574.1">
    <property type="nucleotide sequence ID" value="NZ_JBHSDU010000002.1"/>
</dbReference>
<keyword evidence="1 4" id="KW-0349">Heme</keyword>
<dbReference type="PROSITE" id="PS51007">
    <property type="entry name" value="CYTC"/>
    <property type="match status" value="1"/>
</dbReference>
<evidence type="ECO:0000256" key="5">
    <source>
        <dbReference type="SAM" id="SignalP"/>
    </source>
</evidence>
<name>A0ABV8SPK0_9GAMM</name>
<feature type="domain" description="Cytochrome c" evidence="6">
    <location>
        <begin position="24"/>
        <end position="138"/>
    </location>
</feature>
<accession>A0ABV8SPK0</accession>
<dbReference type="InterPro" id="IPR036909">
    <property type="entry name" value="Cyt_c-like_dom_sf"/>
</dbReference>
<dbReference type="Pfam" id="PF13442">
    <property type="entry name" value="Cytochrome_CBB3"/>
    <property type="match status" value="1"/>
</dbReference>
<evidence type="ECO:0000256" key="2">
    <source>
        <dbReference type="ARBA" id="ARBA00022723"/>
    </source>
</evidence>
<protein>
    <submittedName>
        <fullName evidence="7">C-type cytochrome</fullName>
    </submittedName>
</protein>
<evidence type="ECO:0000313" key="8">
    <source>
        <dbReference type="Proteomes" id="UP001595904"/>
    </source>
</evidence>
<comment type="caution">
    <text evidence="7">The sequence shown here is derived from an EMBL/GenBank/DDBJ whole genome shotgun (WGS) entry which is preliminary data.</text>
</comment>
<keyword evidence="2 4" id="KW-0479">Metal-binding</keyword>
<dbReference type="Proteomes" id="UP001595904">
    <property type="component" value="Unassembled WGS sequence"/>
</dbReference>